<feature type="binding site" evidence="8">
    <location>
        <position position="63"/>
    </location>
    <ligand>
        <name>Zn(2+)</name>
        <dbReference type="ChEBI" id="CHEBI:29105"/>
        <label>1</label>
        <note>catalytic</note>
    </ligand>
</feature>
<dbReference type="Pfam" id="PF23023">
    <property type="entry name" value="Anti-Pycsar_Apyc1"/>
    <property type="match status" value="1"/>
</dbReference>
<protein>
    <recommendedName>
        <fullName evidence="8">Ribonuclease Z</fullName>
        <shortName evidence="8">RNase Z</shortName>
        <ecNumber evidence="8">3.1.26.11</ecNumber>
    </recommendedName>
    <alternativeName>
        <fullName evidence="8">tRNA 3 endonuclease</fullName>
    </alternativeName>
    <alternativeName>
        <fullName evidence="8">tRNase Z</fullName>
    </alternativeName>
</protein>
<feature type="binding site" evidence="8">
    <location>
        <position position="68"/>
    </location>
    <ligand>
        <name>Zn(2+)</name>
        <dbReference type="ChEBI" id="CHEBI:29105"/>
        <label>2</label>
        <note>catalytic</note>
    </ligand>
</feature>
<evidence type="ECO:0000256" key="2">
    <source>
        <dbReference type="ARBA" id="ARBA00022694"/>
    </source>
</evidence>
<evidence type="ECO:0000256" key="6">
    <source>
        <dbReference type="ARBA" id="ARBA00022801"/>
    </source>
</evidence>
<sequence>MAKFQVNILGCGSATPSARHQQSCQVVDFRDKLFMIDCGEGAQSGFRRMGLKFSRLSHIFISHLHGDHVFGLPGLLSTMSLHDIQGTVTIHIFREGAELLKSWMDFFNRQCSFNIVYDIIEPGERRVIYEDSGLTVETFPLYHRLPCSGFIFREKPKLRHLRGDMVKFLSIPISLLQGIKEGADYVKPDGIVIPNDRLTTPPDPSVSYAYCSDTMYNPRVVKDIAGVNTVYHEATYHSSLTSTAKERGHSTASEAATVARDAGASRLIIGHFSKRYIQGEKPLLDEAAAIFPSTILANEGLRIDLE</sequence>
<dbReference type="InterPro" id="IPR013471">
    <property type="entry name" value="RNase_Z/BN"/>
</dbReference>
<comment type="similarity">
    <text evidence="8">Belongs to the RNase Z family.</text>
</comment>
<feature type="binding site" evidence="8">
    <location>
        <position position="213"/>
    </location>
    <ligand>
        <name>Zn(2+)</name>
        <dbReference type="ChEBI" id="CHEBI:29105"/>
        <label>1</label>
        <note>catalytic</note>
    </ligand>
</feature>
<comment type="catalytic activity">
    <reaction evidence="8">
        <text>Endonucleolytic cleavage of RNA, removing extra 3' nucleotides from tRNA precursor, generating 3' termini of tRNAs. A 3'-hydroxy group is left at the tRNA terminus and a 5'-phosphoryl group is left at the trailer molecule.</text>
        <dbReference type="EC" id="3.1.26.11"/>
    </reaction>
</comment>
<dbReference type="RefSeq" id="WP_135472098.1">
    <property type="nucleotide sequence ID" value="NZ_CASCNC010000034.1"/>
</dbReference>
<evidence type="ECO:0000256" key="8">
    <source>
        <dbReference type="HAMAP-Rule" id="MF_01818"/>
    </source>
</evidence>
<dbReference type="Gene3D" id="3.60.15.10">
    <property type="entry name" value="Ribonuclease Z/Hydroxyacylglutathione hydrolase-like"/>
    <property type="match status" value="1"/>
</dbReference>
<keyword evidence="7 8" id="KW-0862">Zinc</keyword>
<dbReference type="EC" id="3.1.26.11" evidence="8"/>
<dbReference type="PANTHER" id="PTHR46018:SF2">
    <property type="entry name" value="ZINC PHOSPHODIESTERASE ELAC PROTEIN 1"/>
    <property type="match status" value="1"/>
</dbReference>
<dbReference type="HAMAP" id="MF_01818">
    <property type="entry name" value="RNase_Z_BN"/>
    <property type="match status" value="1"/>
</dbReference>
<keyword evidence="3 8" id="KW-0540">Nuclease</keyword>
<dbReference type="SUPFAM" id="SSF56281">
    <property type="entry name" value="Metallo-hydrolase/oxidoreductase"/>
    <property type="match status" value="1"/>
</dbReference>
<evidence type="ECO:0000313" key="9">
    <source>
        <dbReference type="EMBL" id="TGG36359.1"/>
    </source>
</evidence>
<evidence type="ECO:0000256" key="1">
    <source>
        <dbReference type="ARBA" id="ARBA00011738"/>
    </source>
</evidence>
<comment type="cofactor">
    <cofactor evidence="8">
        <name>Zn(2+)</name>
        <dbReference type="ChEBI" id="CHEBI:29105"/>
    </cofactor>
    <text evidence="8">Binds 2 Zn(2+) ions.</text>
</comment>
<evidence type="ECO:0000256" key="4">
    <source>
        <dbReference type="ARBA" id="ARBA00022723"/>
    </source>
</evidence>
<feature type="active site" description="Proton acceptor" evidence="8">
    <location>
        <position position="67"/>
    </location>
</feature>
<evidence type="ECO:0000313" key="10">
    <source>
        <dbReference type="Proteomes" id="UP000297635"/>
    </source>
</evidence>
<feature type="binding site" evidence="8">
    <location>
        <position position="271"/>
    </location>
    <ligand>
        <name>Zn(2+)</name>
        <dbReference type="ChEBI" id="CHEBI:29105"/>
        <label>2</label>
        <note>catalytic</note>
    </ligand>
</feature>
<dbReference type="InterPro" id="IPR036866">
    <property type="entry name" value="RibonucZ/Hydroxyglut_hydro"/>
</dbReference>
<keyword evidence="6 8" id="KW-0378">Hydrolase</keyword>
<feature type="binding site" evidence="8">
    <location>
        <position position="67"/>
    </location>
    <ligand>
        <name>Zn(2+)</name>
        <dbReference type="ChEBI" id="CHEBI:29105"/>
        <label>2</label>
        <note>catalytic</note>
    </ligand>
</feature>
<accession>A0A4Z0V004</accession>
<proteinExistence type="inferred from homology"/>
<feature type="binding site" evidence="8">
    <location>
        <position position="213"/>
    </location>
    <ligand>
        <name>Zn(2+)</name>
        <dbReference type="ChEBI" id="CHEBI:29105"/>
        <label>2</label>
        <note>catalytic</note>
    </ligand>
</feature>
<keyword evidence="10" id="KW-1185">Reference proteome</keyword>
<keyword evidence="5 8" id="KW-0255">Endonuclease</keyword>
<evidence type="ECO:0000256" key="3">
    <source>
        <dbReference type="ARBA" id="ARBA00022722"/>
    </source>
</evidence>
<feature type="binding site" evidence="8">
    <location>
        <position position="143"/>
    </location>
    <ligand>
        <name>Zn(2+)</name>
        <dbReference type="ChEBI" id="CHEBI:29105"/>
        <label>1</label>
        <note>catalytic</note>
    </ligand>
</feature>
<feature type="binding site" evidence="8">
    <location>
        <position position="65"/>
    </location>
    <ligand>
        <name>Zn(2+)</name>
        <dbReference type="ChEBI" id="CHEBI:29105"/>
        <label>1</label>
        <note>catalytic</note>
    </ligand>
</feature>
<organism evidence="9 10">
    <name type="scientific">Duncaniella freteri</name>
    <dbReference type="NCBI Taxonomy" id="2530391"/>
    <lineage>
        <taxon>Bacteria</taxon>
        <taxon>Pseudomonadati</taxon>
        <taxon>Bacteroidota</taxon>
        <taxon>Bacteroidia</taxon>
        <taxon>Bacteroidales</taxon>
        <taxon>Muribaculaceae</taxon>
        <taxon>Duncaniella</taxon>
    </lineage>
</organism>
<dbReference type="Proteomes" id="UP000297635">
    <property type="component" value="Unassembled WGS sequence"/>
</dbReference>
<keyword evidence="2 8" id="KW-0819">tRNA processing</keyword>
<reference evidence="9 10" key="1">
    <citation type="submission" date="2019-02" db="EMBL/GenBank/DDBJ databases">
        <title>Isolation and identification of novel species under the genus Muribaculum.</title>
        <authorList>
            <person name="Miyake S."/>
            <person name="Ding Y."/>
            <person name="Low A."/>
            <person name="Soh M."/>
            <person name="Seedorf H."/>
        </authorList>
    </citation>
    <scope>NUCLEOTIDE SEQUENCE [LARGE SCALE GENOMIC DNA]</scope>
    <source>
        <strain evidence="9 10">TLL-A3</strain>
    </source>
</reference>
<evidence type="ECO:0000256" key="7">
    <source>
        <dbReference type="ARBA" id="ARBA00022833"/>
    </source>
</evidence>
<comment type="caution">
    <text evidence="9">The sequence shown here is derived from an EMBL/GenBank/DDBJ whole genome shotgun (WGS) entry which is preliminary data.</text>
</comment>
<comment type="function">
    <text evidence="8">Zinc phosphodiesterase, which displays some tRNA 3'-processing endonuclease activity. Probably involved in tRNA maturation, by removing a 3'-trailer from precursor tRNA.</text>
</comment>
<evidence type="ECO:0000256" key="5">
    <source>
        <dbReference type="ARBA" id="ARBA00022759"/>
    </source>
</evidence>
<dbReference type="NCBIfam" id="NF000801">
    <property type="entry name" value="PRK00055.1-3"/>
    <property type="match status" value="1"/>
</dbReference>
<name>A0A4Z0V004_9BACT</name>
<dbReference type="GO" id="GO:0042781">
    <property type="term" value="F:3'-tRNA processing endoribonuclease activity"/>
    <property type="evidence" value="ECO:0007669"/>
    <property type="project" value="UniProtKB-UniRule"/>
</dbReference>
<comment type="subunit">
    <text evidence="1 8">Homodimer.</text>
</comment>
<dbReference type="PANTHER" id="PTHR46018">
    <property type="entry name" value="ZINC PHOSPHODIESTERASE ELAC PROTEIN 1"/>
    <property type="match status" value="1"/>
</dbReference>
<keyword evidence="4 8" id="KW-0479">Metal-binding</keyword>
<dbReference type="CDD" id="cd07717">
    <property type="entry name" value="RNaseZ_ZiPD-like_MBL-fold"/>
    <property type="match status" value="1"/>
</dbReference>
<dbReference type="EMBL" id="SJSA01000002">
    <property type="protein sequence ID" value="TGG36359.1"/>
    <property type="molecule type" value="Genomic_DNA"/>
</dbReference>
<dbReference type="GO" id="GO:0008270">
    <property type="term" value="F:zinc ion binding"/>
    <property type="evidence" value="ECO:0007669"/>
    <property type="project" value="UniProtKB-UniRule"/>
</dbReference>
<gene>
    <name evidence="8" type="primary">rnz</name>
    <name evidence="9" type="ORF">EZ315_10845</name>
</gene>
<dbReference type="GeneID" id="82150285"/>
<dbReference type="AlphaFoldDB" id="A0A4Z0V004"/>